<evidence type="ECO:0000313" key="2">
    <source>
        <dbReference type="Proteomes" id="UP000627446"/>
    </source>
</evidence>
<dbReference type="AlphaFoldDB" id="A0A923KL61"/>
<accession>A0A923KL61</accession>
<sequence>MEKVVFAINIENGWPPVSAEGVWCERVDGNYRVVNAPFFVEGLAFGDIFSAVPDPVNDQIFQFEVIEESGNSVVWLLNNDRLDISIFIEELTSLNCRIEGFPQFSLYSIDVPSTIDLPAFDRLVAHWEVTGLHFAYPTWRIKE</sequence>
<dbReference type="InterPro" id="IPR025361">
    <property type="entry name" value="DUF4265"/>
</dbReference>
<comment type="caution">
    <text evidence="1">The sequence shown here is derived from an EMBL/GenBank/DDBJ whole genome shotgun (WGS) entry which is preliminary data.</text>
</comment>
<dbReference type="EMBL" id="JACOFZ010000002">
    <property type="protein sequence ID" value="MBC3881490.1"/>
    <property type="molecule type" value="Genomic_DNA"/>
</dbReference>
<dbReference type="RefSeq" id="WP_186916003.1">
    <property type="nucleotide sequence ID" value="NZ_JACOFZ010000002.1"/>
</dbReference>
<name>A0A923KL61_9BURK</name>
<reference evidence="1" key="1">
    <citation type="submission" date="2020-08" db="EMBL/GenBank/DDBJ databases">
        <title>Novel species isolated from subtropical streams in China.</title>
        <authorList>
            <person name="Lu H."/>
        </authorList>
    </citation>
    <scope>NUCLEOTIDE SEQUENCE</scope>
    <source>
        <strain evidence="1">LX22W</strain>
    </source>
</reference>
<keyword evidence="2" id="KW-1185">Reference proteome</keyword>
<organism evidence="1 2">
    <name type="scientific">Undibacterium nitidum</name>
    <dbReference type="NCBI Taxonomy" id="2762298"/>
    <lineage>
        <taxon>Bacteria</taxon>
        <taxon>Pseudomonadati</taxon>
        <taxon>Pseudomonadota</taxon>
        <taxon>Betaproteobacteria</taxon>
        <taxon>Burkholderiales</taxon>
        <taxon>Oxalobacteraceae</taxon>
        <taxon>Undibacterium</taxon>
    </lineage>
</organism>
<evidence type="ECO:0000313" key="1">
    <source>
        <dbReference type="EMBL" id="MBC3881490.1"/>
    </source>
</evidence>
<proteinExistence type="predicted"/>
<dbReference type="Proteomes" id="UP000627446">
    <property type="component" value="Unassembled WGS sequence"/>
</dbReference>
<dbReference type="Pfam" id="PF14085">
    <property type="entry name" value="DUF4265"/>
    <property type="match status" value="1"/>
</dbReference>
<protein>
    <submittedName>
        <fullName evidence="1">DUF4265 domain-containing protein</fullName>
    </submittedName>
</protein>
<gene>
    <name evidence="1" type="ORF">H8K36_08915</name>
</gene>